<evidence type="ECO:0000256" key="1">
    <source>
        <dbReference type="ARBA" id="ARBA00009902"/>
    </source>
</evidence>
<dbReference type="SUPFAM" id="SSF75005">
    <property type="entry name" value="Arabinanase/levansucrase/invertase"/>
    <property type="match status" value="1"/>
</dbReference>
<dbReference type="SMART" id="SM00640">
    <property type="entry name" value="Glyco_32"/>
    <property type="match status" value="1"/>
</dbReference>
<dbReference type="Proteomes" id="UP000619376">
    <property type="component" value="Unassembled WGS sequence"/>
</dbReference>
<dbReference type="Pfam" id="PF08244">
    <property type="entry name" value="Glyco_hydro_32C"/>
    <property type="match status" value="1"/>
</dbReference>
<evidence type="ECO:0000256" key="4">
    <source>
        <dbReference type="RuleBase" id="RU362110"/>
    </source>
</evidence>
<dbReference type="InterPro" id="IPR013189">
    <property type="entry name" value="Glyco_hydro_32_C"/>
</dbReference>
<dbReference type="Pfam" id="PF00251">
    <property type="entry name" value="Glyco_hydro_32N"/>
    <property type="match status" value="1"/>
</dbReference>
<evidence type="ECO:0008006" key="9">
    <source>
        <dbReference type="Google" id="ProtNLM"/>
    </source>
</evidence>
<protein>
    <recommendedName>
        <fullName evidence="9">Glycoside hydrolase family 32 protein</fullName>
    </recommendedName>
</protein>
<keyword evidence="3 4" id="KW-0326">Glycosidase</keyword>
<feature type="domain" description="Glycosyl hydrolase family 32 C-terminal" evidence="6">
    <location>
        <begin position="342"/>
        <end position="448"/>
    </location>
</feature>
<reference evidence="8" key="1">
    <citation type="journal article" date="2019" name="Int. J. Syst. Evol. Microbiol.">
        <title>The Global Catalogue of Microorganisms (GCM) 10K type strain sequencing project: providing services to taxonomists for standard genome sequencing and annotation.</title>
        <authorList>
            <consortium name="The Broad Institute Genomics Platform"/>
            <consortium name="The Broad Institute Genome Sequencing Center for Infectious Disease"/>
            <person name="Wu L."/>
            <person name="Ma J."/>
        </authorList>
    </citation>
    <scope>NUCLEOTIDE SEQUENCE [LARGE SCALE GENOMIC DNA]</scope>
    <source>
        <strain evidence="8">CGMCC 1.18437</strain>
    </source>
</reference>
<dbReference type="PANTHER" id="PTHR42800:SF3">
    <property type="entry name" value="GLYCOSYL HYDROLASE FAMILY 32 N-TERMINAL DOMAIN-CONTAINING PROTEIN"/>
    <property type="match status" value="1"/>
</dbReference>
<comment type="caution">
    <text evidence="7">The sequence shown here is derived from an EMBL/GenBank/DDBJ whole genome shotgun (WGS) entry which is preliminary data.</text>
</comment>
<dbReference type="SUPFAM" id="SSF49899">
    <property type="entry name" value="Concanavalin A-like lectins/glucanases"/>
    <property type="match status" value="1"/>
</dbReference>
<sequence length="473" mass="52733">MNGMTKPAVRQDPYRPHVHYTPAANWINDPNGLVYFGGVYHLFYQYNPYASSHGHMHWGHAVSTDLVHWHEQDIALAEGEHQIFSGSAVVDWQNTSGLGDGTSPPLVACYTGHTSSNQAQYLASSQDGGTSWTLHPDAVLDRGKLDFRDPKVFWHAPTASWIMAVVHPVEREIELLRSTDLRAWTSLSIFGPAGATGGIWEVPDLFPVLDDAGHEHWVLKVDLNPGGPYGGSGVQYWLGDFDGQTFMPRTPAWWVDHGQDFYAAITWHDLPERRVWLSWMSNWQYAHHVPTAAAGWRGAMSLPREVGVRVDLDGPVLVQRPVPELQALRQAERPISAGITPFETDQAHEFLLRWPGSNSFRVQLEFRSEAGIEVSVEVTPREVAVRRPETAVTAGLTGYAGEHRAPLPPMEDHELRLFLDASSLEVFVGGGRAVLTDLLFPAQSIREVWCITEGLDHREAMGSLWPLSPTSER</sequence>
<accession>A0ABQ3JTW3</accession>
<evidence type="ECO:0000259" key="6">
    <source>
        <dbReference type="Pfam" id="PF08244"/>
    </source>
</evidence>
<evidence type="ECO:0000259" key="5">
    <source>
        <dbReference type="Pfam" id="PF00251"/>
    </source>
</evidence>
<comment type="similarity">
    <text evidence="1 4">Belongs to the glycosyl hydrolase 32 family.</text>
</comment>
<keyword evidence="2 4" id="KW-0378">Hydrolase</keyword>
<dbReference type="InterPro" id="IPR001362">
    <property type="entry name" value="Glyco_hydro_32"/>
</dbReference>
<keyword evidence="8" id="KW-1185">Reference proteome</keyword>
<dbReference type="PROSITE" id="PS00609">
    <property type="entry name" value="GLYCOSYL_HYDROL_F32"/>
    <property type="match status" value="1"/>
</dbReference>
<dbReference type="InterPro" id="IPR013148">
    <property type="entry name" value="Glyco_hydro_32_N"/>
</dbReference>
<dbReference type="EMBL" id="BNAJ01000009">
    <property type="protein sequence ID" value="GHF54240.1"/>
    <property type="molecule type" value="Genomic_DNA"/>
</dbReference>
<organism evidence="7 8">
    <name type="scientific">Deinococcus metalli</name>
    <dbReference type="NCBI Taxonomy" id="1141878"/>
    <lineage>
        <taxon>Bacteria</taxon>
        <taxon>Thermotogati</taxon>
        <taxon>Deinococcota</taxon>
        <taxon>Deinococci</taxon>
        <taxon>Deinococcales</taxon>
        <taxon>Deinococcaceae</taxon>
        <taxon>Deinococcus</taxon>
    </lineage>
</organism>
<evidence type="ECO:0000256" key="3">
    <source>
        <dbReference type="ARBA" id="ARBA00023295"/>
    </source>
</evidence>
<dbReference type="InterPro" id="IPR018053">
    <property type="entry name" value="Glyco_hydro_32_AS"/>
</dbReference>
<proteinExistence type="inferred from homology"/>
<evidence type="ECO:0000313" key="7">
    <source>
        <dbReference type="EMBL" id="GHF54240.1"/>
    </source>
</evidence>
<dbReference type="PANTHER" id="PTHR42800">
    <property type="entry name" value="EXOINULINASE INUD (AFU_ORTHOLOGUE AFUA_5G00480)"/>
    <property type="match status" value="1"/>
</dbReference>
<gene>
    <name evidence="7" type="ORF">GCM10017781_33170</name>
</gene>
<name>A0ABQ3JTW3_9DEIO</name>
<dbReference type="Gene3D" id="2.60.120.560">
    <property type="entry name" value="Exo-inulinase, domain 1"/>
    <property type="match status" value="1"/>
</dbReference>
<evidence type="ECO:0000313" key="8">
    <source>
        <dbReference type="Proteomes" id="UP000619376"/>
    </source>
</evidence>
<dbReference type="Gene3D" id="2.115.10.20">
    <property type="entry name" value="Glycosyl hydrolase domain, family 43"/>
    <property type="match status" value="1"/>
</dbReference>
<dbReference type="InterPro" id="IPR023296">
    <property type="entry name" value="Glyco_hydro_beta-prop_sf"/>
</dbReference>
<dbReference type="InterPro" id="IPR013320">
    <property type="entry name" value="ConA-like_dom_sf"/>
</dbReference>
<evidence type="ECO:0000256" key="2">
    <source>
        <dbReference type="ARBA" id="ARBA00022801"/>
    </source>
</evidence>
<feature type="domain" description="Glycosyl hydrolase family 32 N-terminal" evidence="5">
    <location>
        <begin position="19"/>
        <end position="321"/>
    </location>
</feature>
<dbReference type="CDD" id="cd18622">
    <property type="entry name" value="GH32_Inu-like"/>
    <property type="match status" value="1"/>
</dbReference>